<protein>
    <submittedName>
        <fullName evidence="3">Glutamate-rich protein 6B</fullName>
    </submittedName>
</protein>
<evidence type="ECO:0000259" key="2">
    <source>
        <dbReference type="Pfam" id="PF14977"/>
    </source>
</evidence>
<dbReference type="Proteomes" id="UP000700334">
    <property type="component" value="Unassembled WGS sequence"/>
</dbReference>
<dbReference type="EMBL" id="JAGFMF010011574">
    <property type="protein sequence ID" value="KAG8520293.1"/>
    <property type="molecule type" value="Genomic_DNA"/>
</dbReference>
<dbReference type="PANTHER" id="PTHR23093">
    <property type="entry name" value="SIMILAR TO CHROMOSOME 3 OPEN READING FRAME 20"/>
    <property type="match status" value="1"/>
</dbReference>
<dbReference type="PANTHER" id="PTHR23093:SF17">
    <property type="entry name" value="GLUTAMATE-RICH PROTEIN 6B"/>
    <property type="match status" value="1"/>
</dbReference>
<comment type="caution">
    <text evidence="3">The sequence shown here is derived from an EMBL/GenBank/DDBJ whole genome shotgun (WGS) entry which is preliminary data.</text>
</comment>
<feature type="region of interest" description="Disordered" evidence="1">
    <location>
        <begin position="1"/>
        <end position="22"/>
    </location>
</feature>
<feature type="compositionally biased region" description="Pro residues" evidence="1">
    <location>
        <begin position="1"/>
        <end position="11"/>
    </location>
</feature>
<evidence type="ECO:0000313" key="4">
    <source>
        <dbReference type="Proteomes" id="UP000700334"/>
    </source>
</evidence>
<dbReference type="Pfam" id="PF14977">
    <property type="entry name" value="FAM194"/>
    <property type="match status" value="1"/>
</dbReference>
<keyword evidence="4" id="KW-1185">Reference proteome</keyword>
<dbReference type="InterPro" id="IPR029281">
    <property type="entry name" value="FAM194_C"/>
</dbReference>
<dbReference type="AlphaFoldDB" id="A0A8J6AFU5"/>
<reference evidence="3" key="1">
    <citation type="journal article" date="2021" name="Evol. Appl.">
        <title>The genome of the Pyrenean desman and the effects of bottlenecks and inbreeding on the genomic landscape of an endangered species.</title>
        <authorList>
            <person name="Escoda L."/>
            <person name="Castresana J."/>
        </authorList>
    </citation>
    <scope>NUCLEOTIDE SEQUENCE</scope>
    <source>
        <strain evidence="3">IBE-C5619</strain>
    </source>
</reference>
<proteinExistence type="predicted"/>
<feature type="non-terminal residue" evidence="3">
    <location>
        <position position="661"/>
    </location>
</feature>
<name>A0A8J6AFU5_GALPY</name>
<feature type="domain" description="FAM194 C-terminal" evidence="2">
    <location>
        <begin position="415"/>
        <end position="614"/>
    </location>
</feature>
<dbReference type="OrthoDB" id="527209at2759"/>
<sequence length="661" mass="75952">SSSCRSPPPTVPNRAKGLPSGVLKRPLSTQVHSVQMAQVNPTPTAPLTPDSVSARAPAPKTGSLPFPFWGTSAAHDLDTNDEDNFLASQEGLPQHFLREKTCWRSDFQAGSTQLHLSVLRPNPLSMTAASLLSESIICKPISWFSLRSRRERKYRGKTLLGVTCYRFVPGLEGGTAMTTSTSEEEDAELKLIKKSKKEPQSPKVHKYLGAYEYLYEEGYPRESPYLEEEEKYRKGDDYLYENLYSEKAYVKSEVPKEKEYELKPVESISHEKFWSTILYDPVEALESKDFSDNLHITYKTLFRNAVKEMYARNELDEDIIIPLTGQLENETLKKLGILLKKNFEDYKEIILWLLKRRENLLKPTENTLTFRLSDMSLSMKTEEPEIEVKKTRQHKKKAEIEIEVIENMPTVCDGDGKIILYPSKNVFQIIFPDGSGQIHYPSGNLALLILSTKGKEFAYVILDDSIKKNIRALINNSGHATFYDEDKEIWLSLSQNLGYYFPKDKLQKAWNWWDLSIHVHAPPVYAISLEINKYIKVQIRNHDNIIFCFAHQEQRLYLNLGTKYKFIPPDILSEMKKKTVLEVEADSMVRRIQILLGKMSKILNILTISDLENFIDITSILLENNKNLRKGSNISSIKWSKDFSSYQFVFQDEQSPEAPVF</sequence>
<evidence type="ECO:0000313" key="3">
    <source>
        <dbReference type="EMBL" id="KAG8520293.1"/>
    </source>
</evidence>
<accession>A0A8J6AFU5</accession>
<evidence type="ECO:0000256" key="1">
    <source>
        <dbReference type="SAM" id="MobiDB-lite"/>
    </source>
</evidence>
<gene>
    <name evidence="3" type="ORF">J0S82_009044</name>
</gene>
<organism evidence="3 4">
    <name type="scientific">Galemys pyrenaicus</name>
    <name type="common">Iberian desman</name>
    <name type="synonym">Pyrenean desman</name>
    <dbReference type="NCBI Taxonomy" id="202257"/>
    <lineage>
        <taxon>Eukaryota</taxon>
        <taxon>Metazoa</taxon>
        <taxon>Chordata</taxon>
        <taxon>Craniata</taxon>
        <taxon>Vertebrata</taxon>
        <taxon>Euteleostomi</taxon>
        <taxon>Mammalia</taxon>
        <taxon>Eutheria</taxon>
        <taxon>Laurasiatheria</taxon>
        <taxon>Eulipotyphla</taxon>
        <taxon>Talpidae</taxon>
        <taxon>Galemys</taxon>
    </lineage>
</organism>